<dbReference type="GO" id="GO:0008168">
    <property type="term" value="F:methyltransferase activity"/>
    <property type="evidence" value="ECO:0007669"/>
    <property type="project" value="UniProtKB-KW"/>
</dbReference>
<name>A0A7X5ZNX4_9PSEU</name>
<dbReference type="CDD" id="cd02440">
    <property type="entry name" value="AdoMet_MTases"/>
    <property type="match status" value="1"/>
</dbReference>
<dbReference type="RefSeq" id="WP_167166125.1">
    <property type="nucleotide sequence ID" value="NZ_JAAOYM010000001.1"/>
</dbReference>
<keyword evidence="2" id="KW-0808">Transferase</keyword>
<dbReference type="Proteomes" id="UP000545493">
    <property type="component" value="Unassembled WGS sequence"/>
</dbReference>
<dbReference type="GO" id="GO:0032259">
    <property type="term" value="P:methylation"/>
    <property type="evidence" value="ECO:0007669"/>
    <property type="project" value="UniProtKB-KW"/>
</dbReference>
<keyword evidence="3" id="KW-1185">Reference proteome</keyword>
<organism evidence="2 3">
    <name type="scientific">Saccharomonospora amisosensis</name>
    <dbReference type="NCBI Taxonomy" id="1128677"/>
    <lineage>
        <taxon>Bacteria</taxon>
        <taxon>Bacillati</taxon>
        <taxon>Actinomycetota</taxon>
        <taxon>Actinomycetes</taxon>
        <taxon>Pseudonocardiales</taxon>
        <taxon>Pseudonocardiaceae</taxon>
        <taxon>Saccharomonospora</taxon>
    </lineage>
</organism>
<dbReference type="EMBL" id="JAAOYM010000001">
    <property type="protein sequence ID" value="NIJ10178.1"/>
    <property type="molecule type" value="Genomic_DNA"/>
</dbReference>
<evidence type="ECO:0000259" key="1">
    <source>
        <dbReference type="Pfam" id="PF13649"/>
    </source>
</evidence>
<dbReference type="SUPFAM" id="SSF53335">
    <property type="entry name" value="S-adenosyl-L-methionine-dependent methyltransferases"/>
    <property type="match status" value="1"/>
</dbReference>
<dbReference type="InterPro" id="IPR029063">
    <property type="entry name" value="SAM-dependent_MTases_sf"/>
</dbReference>
<dbReference type="AlphaFoldDB" id="A0A7X5ZNX4"/>
<dbReference type="Gene3D" id="3.40.50.150">
    <property type="entry name" value="Vaccinia Virus protein VP39"/>
    <property type="match status" value="1"/>
</dbReference>
<dbReference type="Pfam" id="PF13649">
    <property type="entry name" value="Methyltransf_25"/>
    <property type="match status" value="1"/>
</dbReference>
<evidence type="ECO:0000313" key="2">
    <source>
        <dbReference type="EMBL" id="NIJ10178.1"/>
    </source>
</evidence>
<evidence type="ECO:0000313" key="3">
    <source>
        <dbReference type="Proteomes" id="UP000545493"/>
    </source>
</evidence>
<reference evidence="2 3" key="1">
    <citation type="submission" date="2020-03" db="EMBL/GenBank/DDBJ databases">
        <title>Sequencing the genomes of 1000 actinobacteria strains.</title>
        <authorList>
            <person name="Klenk H.-P."/>
        </authorList>
    </citation>
    <scope>NUCLEOTIDE SEQUENCE [LARGE SCALE GENOMIC DNA]</scope>
    <source>
        <strain evidence="2 3">DSM 45685</strain>
    </source>
</reference>
<gene>
    <name evidence="2" type="ORF">FHU38_000522</name>
</gene>
<proteinExistence type="predicted"/>
<dbReference type="InterPro" id="IPR041698">
    <property type="entry name" value="Methyltransf_25"/>
</dbReference>
<protein>
    <submittedName>
        <fullName evidence="2">SAM-dependent methyltransferase</fullName>
    </submittedName>
</protein>
<comment type="caution">
    <text evidence="2">The sequence shown here is derived from an EMBL/GenBank/DDBJ whole genome shotgun (WGS) entry which is preliminary data.</text>
</comment>
<sequence length="192" mass="21115">MEAEAWDERYRAEPHPWGPQPAATIRARLEEASPGYAIDLGCGDGRHARWLYSRGWQVTAVDFSQVALDAAREKEFGSDIDWQLGDVTTWRPGRLPVDLVLVGFLQIDVDRLGSALRRAGGWLGDGGRLLYLGHARENYERGVGGPPNPRVLPSVADLALAAEGLRVDSLHHVLRDTGNGTAIDVLLDARTW</sequence>
<accession>A0A7X5ZNX4</accession>
<feature type="domain" description="Methyltransferase" evidence="1">
    <location>
        <begin position="38"/>
        <end position="127"/>
    </location>
</feature>
<keyword evidence="2" id="KW-0489">Methyltransferase</keyword>